<dbReference type="AlphaFoldDB" id="A0A1H3XXX8"/>
<sequence>MIIPIIKLLGVVPQNGITPHYLCAMNQLKKKIMALWKISVKNSGNVACKNKRQRLEKGMFVETSTVSTIIPLGQSREAPMLAQLFMSKYGIEVDPKQMNRSNFDCIKIG</sequence>
<protein>
    <submittedName>
        <fullName evidence="1">Uncharacterized protein</fullName>
    </submittedName>
</protein>
<gene>
    <name evidence="1" type="ORF">SAMN05216462_0398</name>
</gene>
<dbReference type="RefSeq" id="WP_139208695.1">
    <property type="nucleotide sequence ID" value="NZ_FNRF01000001.1"/>
</dbReference>
<dbReference type="Pfam" id="PF19637">
    <property type="entry name" value="DUF6140"/>
    <property type="match status" value="1"/>
</dbReference>
<dbReference type="Proteomes" id="UP000182257">
    <property type="component" value="Unassembled WGS sequence"/>
</dbReference>
<proteinExistence type="predicted"/>
<evidence type="ECO:0000313" key="2">
    <source>
        <dbReference type="Proteomes" id="UP000182257"/>
    </source>
</evidence>
<reference evidence="1 2" key="1">
    <citation type="submission" date="2016-10" db="EMBL/GenBank/DDBJ databases">
        <authorList>
            <person name="de Groot N.N."/>
        </authorList>
    </citation>
    <scope>NUCLEOTIDE SEQUENCE [LARGE SCALE GENOMIC DNA]</scope>
    <source>
        <strain evidence="1 2">D31d</strain>
    </source>
</reference>
<organism evidence="1 2">
    <name type="scientific">Xylanibacter ruminicola</name>
    <name type="common">Prevotella ruminicola</name>
    <dbReference type="NCBI Taxonomy" id="839"/>
    <lineage>
        <taxon>Bacteria</taxon>
        <taxon>Pseudomonadati</taxon>
        <taxon>Bacteroidota</taxon>
        <taxon>Bacteroidia</taxon>
        <taxon>Bacteroidales</taxon>
        <taxon>Prevotellaceae</taxon>
        <taxon>Xylanibacter</taxon>
    </lineage>
</organism>
<dbReference type="EMBL" id="FNRF01000001">
    <property type="protein sequence ID" value="SEA03721.1"/>
    <property type="molecule type" value="Genomic_DNA"/>
</dbReference>
<evidence type="ECO:0000313" key="1">
    <source>
        <dbReference type="EMBL" id="SEA03721.1"/>
    </source>
</evidence>
<dbReference type="InterPro" id="IPR046138">
    <property type="entry name" value="DUF6140"/>
</dbReference>
<name>A0A1H3XXX8_XYLRU</name>
<accession>A0A1H3XXX8</accession>